<evidence type="ECO:0000313" key="1">
    <source>
        <dbReference type="EMBL" id="GBP72448.1"/>
    </source>
</evidence>
<dbReference type="EMBL" id="BGZK01001146">
    <property type="protein sequence ID" value="GBP72448.1"/>
    <property type="molecule type" value="Genomic_DNA"/>
</dbReference>
<organism evidence="1 2">
    <name type="scientific">Eumeta variegata</name>
    <name type="common">Bagworm moth</name>
    <name type="synonym">Eumeta japonica</name>
    <dbReference type="NCBI Taxonomy" id="151549"/>
    <lineage>
        <taxon>Eukaryota</taxon>
        <taxon>Metazoa</taxon>
        <taxon>Ecdysozoa</taxon>
        <taxon>Arthropoda</taxon>
        <taxon>Hexapoda</taxon>
        <taxon>Insecta</taxon>
        <taxon>Pterygota</taxon>
        <taxon>Neoptera</taxon>
        <taxon>Endopterygota</taxon>
        <taxon>Lepidoptera</taxon>
        <taxon>Glossata</taxon>
        <taxon>Ditrysia</taxon>
        <taxon>Tineoidea</taxon>
        <taxon>Psychidae</taxon>
        <taxon>Oiketicinae</taxon>
        <taxon>Eumeta</taxon>
    </lineage>
</organism>
<reference evidence="1 2" key="1">
    <citation type="journal article" date="2019" name="Commun. Biol.">
        <title>The bagworm genome reveals a unique fibroin gene that provides high tensile strength.</title>
        <authorList>
            <person name="Kono N."/>
            <person name="Nakamura H."/>
            <person name="Ohtoshi R."/>
            <person name="Tomita M."/>
            <person name="Numata K."/>
            <person name="Arakawa K."/>
        </authorList>
    </citation>
    <scope>NUCLEOTIDE SEQUENCE [LARGE SCALE GENOMIC DNA]</scope>
</reference>
<keyword evidence="2" id="KW-1185">Reference proteome</keyword>
<protein>
    <submittedName>
        <fullName evidence="1">Uncharacterized protein</fullName>
    </submittedName>
</protein>
<comment type="caution">
    <text evidence="1">The sequence shown here is derived from an EMBL/GenBank/DDBJ whole genome shotgun (WGS) entry which is preliminary data.</text>
</comment>
<name>A0A4C1Y952_EUMVA</name>
<sequence length="144" mass="17028">MSLRTCDERWKLVPSFLATCATSRVFEYNVALPEYRLNLLLYWLYEGCYLCIRNWPHTEQYLKTPVEIKTSLHSMEPLRETLCPPELRGRFDSLVIWSHCILSVRKPLSWKSYVGNRRSTGRIRPAIRFDPARSVRFGPARETF</sequence>
<dbReference type="Proteomes" id="UP000299102">
    <property type="component" value="Unassembled WGS sequence"/>
</dbReference>
<gene>
    <name evidence="1" type="ORF">EVAR_24359_1</name>
</gene>
<proteinExistence type="predicted"/>
<accession>A0A4C1Y952</accession>
<dbReference type="AlphaFoldDB" id="A0A4C1Y952"/>
<evidence type="ECO:0000313" key="2">
    <source>
        <dbReference type="Proteomes" id="UP000299102"/>
    </source>
</evidence>